<proteinExistence type="predicted"/>
<evidence type="ECO:0000256" key="5">
    <source>
        <dbReference type="ARBA" id="ARBA00022842"/>
    </source>
</evidence>
<evidence type="ECO:0000256" key="9">
    <source>
        <dbReference type="ARBA" id="ARBA00023052"/>
    </source>
</evidence>
<gene>
    <name evidence="12" type="ORF">A3F83_17005</name>
</gene>
<dbReference type="PANTHER" id="PTHR48084">
    <property type="entry name" value="2-OXOGLUTARATE OXIDOREDUCTASE SUBUNIT KORB-RELATED"/>
    <property type="match status" value="1"/>
</dbReference>
<dbReference type="EMBL" id="MFIX01000226">
    <property type="protein sequence ID" value="OGG01071.1"/>
    <property type="molecule type" value="Genomic_DNA"/>
</dbReference>
<keyword evidence="6" id="KW-0560">Oxidoreductase</keyword>
<keyword evidence="5" id="KW-0460">Magnesium</keyword>
<dbReference type="AlphaFoldDB" id="A0A1F5YLL4"/>
<evidence type="ECO:0000256" key="4">
    <source>
        <dbReference type="ARBA" id="ARBA00022723"/>
    </source>
</evidence>
<evidence type="ECO:0000259" key="10">
    <source>
        <dbReference type="Pfam" id="PF02775"/>
    </source>
</evidence>
<dbReference type="InterPro" id="IPR011896">
    <property type="entry name" value="OFOB"/>
</dbReference>
<keyword evidence="8" id="KW-0411">Iron-sulfur</keyword>
<protein>
    <submittedName>
        <fullName evidence="12">2-oxoacid ferredoxin oxidoreductase</fullName>
    </submittedName>
</protein>
<dbReference type="Pfam" id="PF02775">
    <property type="entry name" value="TPP_enzyme_C"/>
    <property type="match status" value="1"/>
</dbReference>
<dbReference type="Pfam" id="PF12367">
    <property type="entry name" value="PFO_beta_C"/>
    <property type="match status" value="1"/>
</dbReference>
<accession>A0A1F5YLL4</accession>
<dbReference type="InterPro" id="IPR011766">
    <property type="entry name" value="TPP_enzyme_TPP-bd"/>
</dbReference>
<sequence length="285" mass="31166">MVTVMDYKGIDTTWCPGCGNFAIINGLKQALAGLEIQPHEVVICSGVGQAAKLPLYMKCNAFNGLHGRTLTYATGVQLVNPGIKTIAVGGDGDGFAEGGNHFLHAIRRNPDVAYFAHNNQVYGLTKGQASPTSDHGFVTVTTPEGVYHGRFNPAAVAVALNAGFVARTHTGDMEHMIKMMQLALRHRGFAFVEIMQPCVTYNKVNTLKWYREKSYDVSADKNFDPADRQAAFKKALEWEESFPIGLLYKAERTVMSDNIPALKAGALSAKPSAVRDVRRLIESFR</sequence>
<comment type="caution">
    <text evidence="12">The sequence shown here is derived from an EMBL/GenBank/DDBJ whole genome shotgun (WGS) entry which is preliminary data.</text>
</comment>
<evidence type="ECO:0000256" key="6">
    <source>
        <dbReference type="ARBA" id="ARBA00023002"/>
    </source>
</evidence>
<evidence type="ECO:0000313" key="13">
    <source>
        <dbReference type="Proteomes" id="UP000179129"/>
    </source>
</evidence>
<evidence type="ECO:0000313" key="12">
    <source>
        <dbReference type="EMBL" id="OGG01071.1"/>
    </source>
</evidence>
<dbReference type="STRING" id="1817867.A3F83_17005"/>
<dbReference type="InterPro" id="IPR051457">
    <property type="entry name" value="2-oxoacid:Fd_oxidoreductase"/>
</dbReference>
<dbReference type="Proteomes" id="UP000179129">
    <property type="component" value="Unassembled WGS sequence"/>
</dbReference>
<comment type="cofactor">
    <cofactor evidence="1">
        <name>Mg(2+)</name>
        <dbReference type="ChEBI" id="CHEBI:18420"/>
    </cofactor>
</comment>
<keyword evidence="4" id="KW-0479">Metal-binding</keyword>
<dbReference type="Gene3D" id="3.40.50.970">
    <property type="match status" value="1"/>
</dbReference>
<evidence type="ECO:0000256" key="2">
    <source>
        <dbReference type="ARBA" id="ARBA00001964"/>
    </source>
</evidence>
<evidence type="ECO:0000256" key="1">
    <source>
        <dbReference type="ARBA" id="ARBA00001946"/>
    </source>
</evidence>
<evidence type="ECO:0000259" key="11">
    <source>
        <dbReference type="Pfam" id="PF12367"/>
    </source>
</evidence>
<keyword evidence="7" id="KW-0408">Iron</keyword>
<dbReference type="GO" id="GO:0051536">
    <property type="term" value="F:iron-sulfur cluster binding"/>
    <property type="evidence" value="ECO:0007669"/>
    <property type="project" value="UniProtKB-KW"/>
</dbReference>
<dbReference type="GO" id="GO:0016625">
    <property type="term" value="F:oxidoreductase activity, acting on the aldehyde or oxo group of donors, iron-sulfur protein as acceptor"/>
    <property type="evidence" value="ECO:0007669"/>
    <property type="project" value="UniProtKB-ARBA"/>
</dbReference>
<organism evidence="12 13">
    <name type="scientific">Candidatus Glassbacteria bacterium RIFCSPLOWO2_12_FULL_58_11</name>
    <dbReference type="NCBI Taxonomy" id="1817867"/>
    <lineage>
        <taxon>Bacteria</taxon>
        <taxon>Candidatus Glassiibacteriota</taxon>
    </lineage>
</organism>
<dbReference type="NCBIfam" id="TIGR02177">
    <property type="entry name" value="PorB_KorB"/>
    <property type="match status" value="1"/>
</dbReference>
<comment type="cofactor">
    <cofactor evidence="3">
        <name>[4Fe-4S] cluster</name>
        <dbReference type="ChEBI" id="CHEBI:49883"/>
    </cofactor>
</comment>
<evidence type="ECO:0000256" key="8">
    <source>
        <dbReference type="ARBA" id="ARBA00023014"/>
    </source>
</evidence>
<dbReference type="InterPro" id="IPR032686">
    <property type="entry name" value="PFO_beta_C"/>
</dbReference>
<dbReference type="InterPro" id="IPR029061">
    <property type="entry name" value="THDP-binding"/>
</dbReference>
<dbReference type="GO" id="GO:0045333">
    <property type="term" value="P:cellular respiration"/>
    <property type="evidence" value="ECO:0007669"/>
    <property type="project" value="UniProtKB-ARBA"/>
</dbReference>
<dbReference type="PANTHER" id="PTHR48084:SF4">
    <property type="entry name" value="2-OXOGLUTARATE OXIDOREDUCTASE SUBUNIT KORB"/>
    <property type="match status" value="1"/>
</dbReference>
<feature type="domain" description="Pyruvate ferredoxin oxidoreductase beta subunit C-terminal" evidence="11">
    <location>
        <begin position="198"/>
        <end position="263"/>
    </location>
</feature>
<feature type="domain" description="Thiamine pyrophosphate enzyme TPP-binding" evidence="10">
    <location>
        <begin position="55"/>
        <end position="194"/>
    </location>
</feature>
<evidence type="ECO:0000256" key="3">
    <source>
        <dbReference type="ARBA" id="ARBA00001966"/>
    </source>
</evidence>
<dbReference type="SUPFAM" id="SSF52518">
    <property type="entry name" value="Thiamin diphosphate-binding fold (THDP-binding)"/>
    <property type="match status" value="1"/>
</dbReference>
<comment type="cofactor">
    <cofactor evidence="2">
        <name>thiamine diphosphate</name>
        <dbReference type="ChEBI" id="CHEBI:58937"/>
    </cofactor>
</comment>
<evidence type="ECO:0000256" key="7">
    <source>
        <dbReference type="ARBA" id="ARBA00023004"/>
    </source>
</evidence>
<dbReference type="GO" id="GO:0046872">
    <property type="term" value="F:metal ion binding"/>
    <property type="evidence" value="ECO:0007669"/>
    <property type="project" value="UniProtKB-KW"/>
</dbReference>
<keyword evidence="9" id="KW-0786">Thiamine pyrophosphate</keyword>
<dbReference type="CDD" id="cd03375">
    <property type="entry name" value="TPP_OGFOR"/>
    <property type="match status" value="1"/>
</dbReference>
<reference evidence="12 13" key="1">
    <citation type="journal article" date="2016" name="Nat. Commun.">
        <title>Thousands of microbial genomes shed light on interconnected biogeochemical processes in an aquifer system.</title>
        <authorList>
            <person name="Anantharaman K."/>
            <person name="Brown C.T."/>
            <person name="Hug L.A."/>
            <person name="Sharon I."/>
            <person name="Castelle C.J."/>
            <person name="Probst A.J."/>
            <person name="Thomas B.C."/>
            <person name="Singh A."/>
            <person name="Wilkins M.J."/>
            <person name="Karaoz U."/>
            <person name="Brodie E.L."/>
            <person name="Williams K.H."/>
            <person name="Hubbard S.S."/>
            <person name="Banfield J.F."/>
        </authorList>
    </citation>
    <scope>NUCLEOTIDE SEQUENCE [LARGE SCALE GENOMIC DNA]</scope>
</reference>
<name>A0A1F5YLL4_9BACT</name>
<dbReference type="GO" id="GO:0030976">
    <property type="term" value="F:thiamine pyrophosphate binding"/>
    <property type="evidence" value="ECO:0007669"/>
    <property type="project" value="InterPro"/>
</dbReference>